<comment type="caution">
    <text evidence="2">The sequence shown here is derived from an EMBL/GenBank/DDBJ whole genome shotgun (WGS) entry which is preliminary data.</text>
</comment>
<name>A0A4R5MIM3_9SPHI</name>
<sequence>MSKLIVIIFILFTTHAFGQALTIRPINCVIKESDNKKIARLLNYERMFYNEIFDTDINFDVPITLNIYGKIKDFKALKQQYEILKSADGFYASNVNEAFLFKSSDYISISLHEVSHGLMQSNFKNPPRWLNEGMAEFFETFDFDENGDLYSSPQQRIIQNIKTGIELKEKNRLQTFFSLNANNFYTEGIADNYSTAYSVIYFLVKTKNSAALTNIVKLIKQGKTSEDAISTTFGSFKNFEDGYKRFYYYVK</sequence>
<proteinExistence type="predicted"/>
<dbReference type="OrthoDB" id="256673at2"/>
<keyword evidence="3" id="KW-1185">Reference proteome</keyword>
<evidence type="ECO:0000313" key="2">
    <source>
        <dbReference type="EMBL" id="TDG35226.1"/>
    </source>
</evidence>
<dbReference type="Gene3D" id="1.10.390.20">
    <property type="match status" value="1"/>
</dbReference>
<reference evidence="2 3" key="1">
    <citation type="submission" date="2019-02" db="EMBL/GenBank/DDBJ databases">
        <title>Pedobacter sp. nov., a novel speices isolated from soil of pinguins habitat in Antarcitica.</title>
        <authorList>
            <person name="He R.-H."/>
        </authorList>
    </citation>
    <scope>NUCLEOTIDE SEQUENCE [LARGE SCALE GENOMIC DNA]</scope>
    <source>
        <strain evidence="2 3">E01020</strain>
    </source>
</reference>
<dbReference type="RefSeq" id="WP_133263359.1">
    <property type="nucleotide sequence ID" value="NZ_SJCY01000011.1"/>
</dbReference>
<organism evidence="2 3">
    <name type="scientific">Pedobacter changchengzhani</name>
    <dbReference type="NCBI Taxonomy" id="2529274"/>
    <lineage>
        <taxon>Bacteria</taxon>
        <taxon>Pseudomonadati</taxon>
        <taxon>Bacteroidota</taxon>
        <taxon>Sphingobacteriia</taxon>
        <taxon>Sphingobacteriales</taxon>
        <taxon>Sphingobacteriaceae</taxon>
        <taxon>Pedobacter</taxon>
    </lineage>
</organism>
<accession>A0A4R5MIM3</accession>
<feature type="domain" description="DUF1570" evidence="1">
    <location>
        <begin position="119"/>
        <end position="215"/>
    </location>
</feature>
<dbReference type="EMBL" id="SJCY01000011">
    <property type="protein sequence ID" value="TDG35226.1"/>
    <property type="molecule type" value="Genomic_DNA"/>
</dbReference>
<dbReference type="Proteomes" id="UP000295668">
    <property type="component" value="Unassembled WGS sequence"/>
</dbReference>
<dbReference type="Pfam" id="PF07607">
    <property type="entry name" value="DUF1570"/>
    <property type="match status" value="1"/>
</dbReference>
<dbReference type="InterPro" id="IPR011464">
    <property type="entry name" value="DUF1570"/>
</dbReference>
<dbReference type="AlphaFoldDB" id="A0A4R5MIM3"/>
<protein>
    <submittedName>
        <fullName evidence="2">DUF1570 domain-containing protein</fullName>
    </submittedName>
</protein>
<evidence type="ECO:0000259" key="1">
    <source>
        <dbReference type="Pfam" id="PF07607"/>
    </source>
</evidence>
<gene>
    <name evidence="2" type="ORF">EZJ43_14095</name>
</gene>
<evidence type="ECO:0000313" key="3">
    <source>
        <dbReference type="Proteomes" id="UP000295668"/>
    </source>
</evidence>